<comment type="caution">
    <text evidence="1">The sequence shown here is derived from an EMBL/GenBank/DDBJ whole genome shotgun (WGS) entry which is preliminary data.</text>
</comment>
<evidence type="ECO:0000313" key="2">
    <source>
        <dbReference type="Proteomes" id="UP000288197"/>
    </source>
</evidence>
<proteinExistence type="predicted"/>
<sequence length="249" mass="27516">MNVNLILLIILGLLMIKIGGERGRLALAALFFNLTFMFIMLILFNWGFSPIIVTLLASVSITAMNLFFINGYSKKTLVAFNSSLIVLVIMMFFIFLSISFMHLQGLPSEELMEMDMYSMDVGLSFVLLSISVMTMSVVGAINDIAISITSAISEVHFNSPDLTEKELYQSGMTVGKDVLASTINTLIFALVGSQIALLVWVSDLHYTFAQFFNTKILVTEWVSLLLSGISIALTIPISTKLMIKSIKKP</sequence>
<name>A0A369B2R9_9ENTE</name>
<dbReference type="EMBL" id="NGJX01000003">
    <property type="protein sequence ID" value="RSU03773.1"/>
    <property type="molecule type" value="Genomic_DNA"/>
</dbReference>
<gene>
    <name evidence="1" type="ORF">CBF32_03635</name>
</gene>
<dbReference type="RefSeq" id="WP_114289152.1">
    <property type="nucleotide sequence ID" value="NZ_CP081459.1"/>
</dbReference>
<evidence type="ECO:0000313" key="1">
    <source>
        <dbReference type="EMBL" id="RSU03773.1"/>
    </source>
</evidence>
<accession>A0A369B2R9</accession>
<dbReference type="AlphaFoldDB" id="A0A369B2R9"/>
<reference evidence="1 2" key="1">
    <citation type="submission" date="2017-05" db="EMBL/GenBank/DDBJ databases">
        <title>Vagococcus spp. assemblies.</title>
        <authorList>
            <person name="Gulvik C.A."/>
        </authorList>
    </citation>
    <scope>NUCLEOTIDE SEQUENCE [LARGE SCALE GENOMIC DNA]</scope>
    <source>
        <strain evidence="1 2">NCFB 2497</strain>
    </source>
</reference>
<dbReference type="InterPro" id="IPR014564">
    <property type="entry name" value="UCP031503_TM"/>
</dbReference>
<dbReference type="InterPro" id="IPR012507">
    <property type="entry name" value="YibE_F"/>
</dbReference>
<dbReference type="PANTHER" id="PTHR41771:SF1">
    <property type="entry name" value="MEMBRANE PROTEIN"/>
    <property type="match status" value="1"/>
</dbReference>
<dbReference type="OrthoDB" id="2414035at2"/>
<organism evidence="1 2">
    <name type="scientific">Vagococcus fluvialis</name>
    <dbReference type="NCBI Taxonomy" id="2738"/>
    <lineage>
        <taxon>Bacteria</taxon>
        <taxon>Bacillati</taxon>
        <taxon>Bacillota</taxon>
        <taxon>Bacilli</taxon>
        <taxon>Lactobacillales</taxon>
        <taxon>Enterococcaceae</taxon>
        <taxon>Vagococcus</taxon>
    </lineage>
</organism>
<dbReference type="PANTHER" id="PTHR41771">
    <property type="entry name" value="MEMBRANE PROTEIN-RELATED"/>
    <property type="match status" value="1"/>
</dbReference>
<dbReference type="GeneID" id="63145961"/>
<dbReference type="PIRSF" id="PIRSF031503">
    <property type="entry name" value="UCP031503_mp"/>
    <property type="match status" value="1"/>
</dbReference>
<protein>
    <submittedName>
        <fullName evidence="1">Uncharacterized protein</fullName>
    </submittedName>
</protein>
<dbReference type="Pfam" id="PF07907">
    <property type="entry name" value="YibE_F"/>
    <property type="match status" value="1"/>
</dbReference>
<keyword evidence="2" id="KW-1185">Reference proteome</keyword>
<dbReference type="Proteomes" id="UP000288197">
    <property type="component" value="Unassembled WGS sequence"/>
</dbReference>